<evidence type="ECO:0000256" key="4">
    <source>
        <dbReference type="ARBA" id="ARBA00022722"/>
    </source>
</evidence>
<dbReference type="InterPro" id="IPR027806">
    <property type="entry name" value="HARBI1_dom"/>
</dbReference>
<dbReference type="InterPro" id="IPR045249">
    <property type="entry name" value="HARBI1-like"/>
</dbReference>
<comment type="caution">
    <text evidence="9">The sequence shown here is derived from an EMBL/GenBank/DDBJ whole genome shotgun (WGS) entry which is preliminary data.</text>
</comment>
<keyword evidence="7" id="KW-0539">Nucleus</keyword>
<evidence type="ECO:0000256" key="2">
    <source>
        <dbReference type="ARBA" id="ARBA00004123"/>
    </source>
</evidence>
<evidence type="ECO:0000256" key="1">
    <source>
        <dbReference type="ARBA" id="ARBA00001968"/>
    </source>
</evidence>
<organism evidence="9 10">
    <name type="scientific">Porites lobata</name>
    <dbReference type="NCBI Taxonomy" id="104759"/>
    <lineage>
        <taxon>Eukaryota</taxon>
        <taxon>Metazoa</taxon>
        <taxon>Cnidaria</taxon>
        <taxon>Anthozoa</taxon>
        <taxon>Hexacorallia</taxon>
        <taxon>Scleractinia</taxon>
        <taxon>Fungiina</taxon>
        <taxon>Poritidae</taxon>
        <taxon>Porites</taxon>
    </lineage>
</organism>
<evidence type="ECO:0000313" key="9">
    <source>
        <dbReference type="EMBL" id="CAH3118441.1"/>
    </source>
</evidence>
<proteinExistence type="inferred from homology"/>
<keyword evidence="6" id="KW-0378">Hydrolase</keyword>
<evidence type="ECO:0000256" key="6">
    <source>
        <dbReference type="ARBA" id="ARBA00022801"/>
    </source>
</evidence>
<evidence type="ECO:0000259" key="8">
    <source>
        <dbReference type="Pfam" id="PF13359"/>
    </source>
</evidence>
<protein>
    <recommendedName>
        <fullName evidence="8">DDE Tnp4 domain-containing protein</fullName>
    </recommendedName>
</protein>
<keyword evidence="4" id="KW-0540">Nuclease</keyword>
<evidence type="ECO:0000256" key="7">
    <source>
        <dbReference type="ARBA" id="ARBA00023242"/>
    </source>
</evidence>
<dbReference type="Proteomes" id="UP001159405">
    <property type="component" value="Unassembled WGS sequence"/>
</dbReference>
<evidence type="ECO:0000256" key="3">
    <source>
        <dbReference type="ARBA" id="ARBA00006958"/>
    </source>
</evidence>
<dbReference type="PANTHER" id="PTHR22930">
    <property type="match status" value="1"/>
</dbReference>
<evidence type="ECO:0000256" key="5">
    <source>
        <dbReference type="ARBA" id="ARBA00022723"/>
    </source>
</evidence>
<sequence length="152" mass="17389">MSRRTFQFVVNLVRNSVEKRDSRFREAASIEKRVAVALWRLASGNAYRTVASTFGIGKSTAVEITNSFIHILNELYEDWITFPASVQETDEAIQRFSDNNLFNIPQILGAIDGSHIPIKAPKHNKESYFNRKHFYSVNLQAVVGFDGRFLDF</sequence>
<name>A0ABN8NQG2_9CNID</name>
<evidence type="ECO:0000313" key="10">
    <source>
        <dbReference type="Proteomes" id="UP001159405"/>
    </source>
</evidence>
<gene>
    <name evidence="9" type="ORF">PLOB_00026704</name>
</gene>
<feature type="domain" description="DDE Tnp4" evidence="8">
    <location>
        <begin position="111"/>
        <end position="151"/>
    </location>
</feature>
<dbReference type="PANTHER" id="PTHR22930:SF85">
    <property type="entry name" value="GH03217P-RELATED"/>
    <property type="match status" value="1"/>
</dbReference>
<comment type="cofactor">
    <cofactor evidence="1">
        <name>a divalent metal cation</name>
        <dbReference type="ChEBI" id="CHEBI:60240"/>
    </cofactor>
</comment>
<keyword evidence="5" id="KW-0479">Metal-binding</keyword>
<comment type="similarity">
    <text evidence="3">Belongs to the HARBI1 family.</text>
</comment>
<dbReference type="Pfam" id="PF13359">
    <property type="entry name" value="DDE_Tnp_4"/>
    <property type="match status" value="1"/>
</dbReference>
<accession>A0ABN8NQG2</accession>
<reference evidence="9 10" key="1">
    <citation type="submission" date="2022-05" db="EMBL/GenBank/DDBJ databases">
        <authorList>
            <consortium name="Genoscope - CEA"/>
            <person name="William W."/>
        </authorList>
    </citation>
    <scope>NUCLEOTIDE SEQUENCE [LARGE SCALE GENOMIC DNA]</scope>
</reference>
<comment type="subcellular location">
    <subcellularLocation>
        <location evidence="2">Nucleus</location>
    </subcellularLocation>
</comment>
<keyword evidence="10" id="KW-1185">Reference proteome</keyword>
<dbReference type="EMBL" id="CALNXK010000032">
    <property type="protein sequence ID" value="CAH3118441.1"/>
    <property type="molecule type" value="Genomic_DNA"/>
</dbReference>